<keyword evidence="3" id="KW-0430">Lectin</keyword>
<dbReference type="AlphaFoldDB" id="A0A2G8LKV7"/>
<dbReference type="EMBL" id="MRZV01000045">
    <property type="protein sequence ID" value="PIK60896.1"/>
    <property type="molecule type" value="Genomic_DNA"/>
</dbReference>
<dbReference type="InterPro" id="IPR003599">
    <property type="entry name" value="Ig_sub"/>
</dbReference>
<evidence type="ECO:0000256" key="8">
    <source>
        <dbReference type="SAM" id="MobiDB-lite"/>
    </source>
</evidence>
<evidence type="ECO:0000259" key="11">
    <source>
        <dbReference type="PROSITE" id="PS50835"/>
    </source>
</evidence>
<dbReference type="InterPro" id="IPR013106">
    <property type="entry name" value="Ig_V-set"/>
</dbReference>
<evidence type="ECO:0000313" key="13">
    <source>
        <dbReference type="Proteomes" id="UP000230750"/>
    </source>
</evidence>
<dbReference type="CDD" id="cd01670">
    <property type="entry name" value="Death"/>
    <property type="match status" value="1"/>
</dbReference>
<dbReference type="STRING" id="307972.A0A2G8LKV7"/>
<feature type="domain" description="Ig-like" evidence="11">
    <location>
        <begin position="25"/>
        <end position="117"/>
    </location>
</feature>
<feature type="signal peptide" evidence="10">
    <location>
        <begin position="1"/>
        <end position="25"/>
    </location>
</feature>
<comment type="similarity">
    <text evidence="7">Belongs to the immunoglobulin superfamily. SIGLEC (sialic acid binding Ig-like lectin) family.</text>
</comment>
<evidence type="ECO:0000256" key="5">
    <source>
        <dbReference type="ARBA" id="ARBA00022989"/>
    </source>
</evidence>
<feature type="chain" id="PRO_5013768872" description="Ig-like domain-containing protein" evidence="10">
    <location>
        <begin position="26"/>
        <end position="519"/>
    </location>
</feature>
<dbReference type="GO" id="GO:0005886">
    <property type="term" value="C:plasma membrane"/>
    <property type="evidence" value="ECO:0007669"/>
    <property type="project" value="TreeGrafter"/>
</dbReference>
<accession>A0A2G8LKV7</accession>
<dbReference type="GO" id="GO:0007155">
    <property type="term" value="P:cell adhesion"/>
    <property type="evidence" value="ECO:0007669"/>
    <property type="project" value="UniProtKB-KW"/>
</dbReference>
<dbReference type="CDD" id="cd00099">
    <property type="entry name" value="IgV"/>
    <property type="match status" value="1"/>
</dbReference>
<dbReference type="SUPFAM" id="SSF48726">
    <property type="entry name" value="Immunoglobulin"/>
    <property type="match status" value="1"/>
</dbReference>
<dbReference type="GO" id="GO:0033691">
    <property type="term" value="F:sialic acid binding"/>
    <property type="evidence" value="ECO:0007669"/>
    <property type="project" value="TreeGrafter"/>
</dbReference>
<feature type="region of interest" description="Disordered" evidence="8">
    <location>
        <begin position="346"/>
        <end position="373"/>
    </location>
</feature>
<evidence type="ECO:0000256" key="10">
    <source>
        <dbReference type="SAM" id="SignalP"/>
    </source>
</evidence>
<dbReference type="SMART" id="SM00409">
    <property type="entry name" value="IG"/>
    <property type="match status" value="1"/>
</dbReference>
<organism evidence="12 13">
    <name type="scientific">Stichopus japonicus</name>
    <name type="common">Sea cucumber</name>
    <dbReference type="NCBI Taxonomy" id="307972"/>
    <lineage>
        <taxon>Eukaryota</taxon>
        <taxon>Metazoa</taxon>
        <taxon>Echinodermata</taxon>
        <taxon>Eleutherozoa</taxon>
        <taxon>Echinozoa</taxon>
        <taxon>Holothuroidea</taxon>
        <taxon>Aspidochirotacea</taxon>
        <taxon>Aspidochirotida</taxon>
        <taxon>Stichopodidae</taxon>
        <taxon>Apostichopus</taxon>
    </lineage>
</organism>
<evidence type="ECO:0000256" key="6">
    <source>
        <dbReference type="ARBA" id="ARBA00023136"/>
    </source>
</evidence>
<feature type="transmembrane region" description="Helical" evidence="9">
    <location>
        <begin position="192"/>
        <end position="217"/>
    </location>
</feature>
<dbReference type="InterPro" id="IPR013783">
    <property type="entry name" value="Ig-like_fold"/>
</dbReference>
<dbReference type="InterPro" id="IPR051036">
    <property type="entry name" value="SIGLEC"/>
</dbReference>
<sequence length="519" mass="58287">MAPWKRTMSTVMLLILGSISTNVNANITKTPSSGLFLEGSDVKLSCVVQDNDNVIWEEDATSIFVGKEKYTEKKKYDNFEISSGDEDFSLTIKDVHLSDEGTYVCKDKDRLANATVTVGDLPMCNITISGNEVRCTCQANPPVDKYQMELNGNLQDGDNLYLEDSNSANITCFGTNEMGTGRSSILFPGNKAGFGILSIVVTISVAVVLIVLAVIYIKRRFSSRGEKSDEEQPSKEETNELLPTPGAISHEEKLPEDMKDIFKEFQQYKVEVSEIISSEWDLFAIDALGLEVTEVLEIINRKPPIKDQVSEVWRLWENHDDSKNTKQKLTETIKKNSKDFASILNLNDDHSNNTARKTSGQQQVDDSTAEDLPQQDHGIMNKLLSEFITNCGGHIGIVGAQKMNDFYFPSKMASLREAKQIPQSPGVEFLNHLLDKEKLFPTYQSFNLLAAHLCTCNLHRACNALRTCLNETELFKYEEEWLTFASSSINQDWEIFGYEQLGLTDNEMLDIIKVTDDLQ</sequence>
<dbReference type="PANTHER" id="PTHR12035">
    <property type="entry name" value="SIALIC ACID BINDING IMMUNOGLOBULIN-LIKE LECTIN"/>
    <property type="match status" value="1"/>
</dbReference>
<keyword evidence="5 9" id="KW-1133">Transmembrane helix</keyword>
<evidence type="ECO:0000256" key="1">
    <source>
        <dbReference type="ARBA" id="ARBA00004167"/>
    </source>
</evidence>
<keyword evidence="4" id="KW-0130">Cell adhesion</keyword>
<dbReference type="PROSITE" id="PS50835">
    <property type="entry name" value="IG_LIKE"/>
    <property type="match status" value="1"/>
</dbReference>
<dbReference type="Gene3D" id="2.60.40.10">
    <property type="entry name" value="Immunoglobulins"/>
    <property type="match status" value="1"/>
</dbReference>
<keyword evidence="2 9" id="KW-0812">Transmembrane</keyword>
<evidence type="ECO:0000256" key="9">
    <source>
        <dbReference type="SAM" id="Phobius"/>
    </source>
</evidence>
<reference evidence="12 13" key="1">
    <citation type="journal article" date="2017" name="PLoS Biol.">
        <title>The sea cucumber genome provides insights into morphological evolution and visceral regeneration.</title>
        <authorList>
            <person name="Zhang X."/>
            <person name="Sun L."/>
            <person name="Yuan J."/>
            <person name="Sun Y."/>
            <person name="Gao Y."/>
            <person name="Zhang L."/>
            <person name="Li S."/>
            <person name="Dai H."/>
            <person name="Hamel J.F."/>
            <person name="Liu C."/>
            <person name="Yu Y."/>
            <person name="Liu S."/>
            <person name="Lin W."/>
            <person name="Guo K."/>
            <person name="Jin S."/>
            <person name="Xu P."/>
            <person name="Storey K.B."/>
            <person name="Huan P."/>
            <person name="Zhang T."/>
            <person name="Zhou Y."/>
            <person name="Zhang J."/>
            <person name="Lin C."/>
            <person name="Li X."/>
            <person name="Xing L."/>
            <person name="Huo D."/>
            <person name="Sun M."/>
            <person name="Wang L."/>
            <person name="Mercier A."/>
            <person name="Li F."/>
            <person name="Yang H."/>
            <person name="Xiang J."/>
        </authorList>
    </citation>
    <scope>NUCLEOTIDE SEQUENCE [LARGE SCALE GENOMIC DNA]</scope>
    <source>
        <strain evidence="12">Shaxun</strain>
        <tissue evidence="12">Muscle</tissue>
    </source>
</reference>
<proteinExistence type="inferred from homology"/>
<keyword evidence="13" id="KW-1185">Reference proteome</keyword>
<evidence type="ECO:0000256" key="2">
    <source>
        <dbReference type="ARBA" id="ARBA00022692"/>
    </source>
</evidence>
<keyword evidence="10" id="KW-0732">Signal</keyword>
<keyword evidence="6 9" id="KW-0472">Membrane</keyword>
<evidence type="ECO:0000256" key="3">
    <source>
        <dbReference type="ARBA" id="ARBA00022734"/>
    </source>
</evidence>
<comment type="caution">
    <text evidence="12">The sequence shown here is derived from an EMBL/GenBank/DDBJ whole genome shotgun (WGS) entry which is preliminary data.</text>
</comment>
<dbReference type="Pfam" id="PF07686">
    <property type="entry name" value="V-set"/>
    <property type="match status" value="1"/>
</dbReference>
<evidence type="ECO:0000256" key="7">
    <source>
        <dbReference type="ARBA" id="ARBA00038361"/>
    </source>
</evidence>
<comment type="subcellular location">
    <subcellularLocation>
        <location evidence="1">Membrane</location>
        <topology evidence="1">Single-pass membrane protein</topology>
    </subcellularLocation>
</comment>
<gene>
    <name evidence="12" type="ORF">BSL78_02212</name>
</gene>
<evidence type="ECO:0000313" key="12">
    <source>
        <dbReference type="EMBL" id="PIK60896.1"/>
    </source>
</evidence>
<feature type="compositionally biased region" description="Polar residues" evidence="8">
    <location>
        <begin position="352"/>
        <end position="366"/>
    </location>
</feature>
<dbReference type="InterPro" id="IPR007110">
    <property type="entry name" value="Ig-like_dom"/>
</dbReference>
<dbReference type="Proteomes" id="UP000230750">
    <property type="component" value="Unassembled WGS sequence"/>
</dbReference>
<protein>
    <recommendedName>
        <fullName evidence="11">Ig-like domain-containing protein</fullName>
    </recommendedName>
</protein>
<dbReference type="InterPro" id="IPR036179">
    <property type="entry name" value="Ig-like_dom_sf"/>
</dbReference>
<evidence type="ECO:0000256" key="4">
    <source>
        <dbReference type="ARBA" id="ARBA00022889"/>
    </source>
</evidence>
<name>A0A2G8LKV7_STIJA</name>
<feature type="non-terminal residue" evidence="12">
    <location>
        <position position="519"/>
    </location>
</feature>
<dbReference type="PANTHER" id="PTHR12035:SF128">
    <property type="entry name" value="BRANCHED CHAIN KETO ACID DEHYDROGENASE E1 SUBUNIT BETA,-LIKE-RELATED"/>
    <property type="match status" value="1"/>
</dbReference>
<dbReference type="GO" id="GO:0030246">
    <property type="term" value="F:carbohydrate binding"/>
    <property type="evidence" value="ECO:0007669"/>
    <property type="project" value="UniProtKB-KW"/>
</dbReference>